<keyword evidence="2 5" id="KW-0812">Transmembrane</keyword>
<feature type="transmembrane region" description="Helical" evidence="5">
    <location>
        <begin position="392"/>
        <end position="411"/>
    </location>
</feature>
<dbReference type="InterPro" id="IPR005828">
    <property type="entry name" value="MFS_sugar_transport-like"/>
</dbReference>
<keyword evidence="4 5" id="KW-0472">Membrane</keyword>
<accession>A0A9N9RVX1</accession>
<dbReference type="PROSITE" id="PS00216">
    <property type="entry name" value="SUGAR_TRANSPORT_1"/>
    <property type="match status" value="1"/>
</dbReference>
<feature type="transmembrane region" description="Helical" evidence="5">
    <location>
        <begin position="187"/>
        <end position="206"/>
    </location>
</feature>
<comment type="subcellular location">
    <subcellularLocation>
        <location evidence="1">Membrane</location>
        <topology evidence="1">Multi-pass membrane protein</topology>
    </subcellularLocation>
</comment>
<feature type="transmembrane region" description="Helical" evidence="5">
    <location>
        <begin position="25"/>
        <end position="48"/>
    </location>
</feature>
<feature type="transmembrane region" description="Helical" evidence="5">
    <location>
        <begin position="218"/>
        <end position="238"/>
    </location>
</feature>
<evidence type="ECO:0000256" key="1">
    <source>
        <dbReference type="ARBA" id="ARBA00004141"/>
    </source>
</evidence>
<reference evidence="7" key="2">
    <citation type="submission" date="2022-10" db="EMBL/GenBank/DDBJ databases">
        <authorList>
            <consortium name="ENA_rothamsted_submissions"/>
            <consortium name="culmorum"/>
            <person name="King R."/>
        </authorList>
    </citation>
    <scope>NUCLEOTIDE SEQUENCE</scope>
</reference>
<evidence type="ECO:0000256" key="2">
    <source>
        <dbReference type="ARBA" id="ARBA00022692"/>
    </source>
</evidence>
<dbReference type="AlphaFoldDB" id="A0A9N9RVX1"/>
<protein>
    <recommendedName>
        <fullName evidence="6">Major facilitator superfamily (MFS) profile domain-containing protein</fullName>
    </recommendedName>
</protein>
<evidence type="ECO:0000256" key="4">
    <source>
        <dbReference type="ARBA" id="ARBA00023136"/>
    </source>
</evidence>
<gene>
    <name evidence="7" type="ORF">CHIRRI_LOCUS7199</name>
</gene>
<proteinExistence type="predicted"/>
<feature type="transmembrane region" description="Helical" evidence="5">
    <location>
        <begin position="125"/>
        <end position="146"/>
    </location>
</feature>
<evidence type="ECO:0000259" key="6">
    <source>
        <dbReference type="PROSITE" id="PS50850"/>
    </source>
</evidence>
<dbReference type="InterPro" id="IPR036259">
    <property type="entry name" value="MFS_trans_sf"/>
</dbReference>
<dbReference type="GO" id="GO:0016020">
    <property type="term" value="C:membrane"/>
    <property type="evidence" value="ECO:0007669"/>
    <property type="project" value="UniProtKB-SubCell"/>
</dbReference>
<dbReference type="PROSITE" id="PS50850">
    <property type="entry name" value="MFS"/>
    <property type="match status" value="1"/>
</dbReference>
<evidence type="ECO:0000256" key="5">
    <source>
        <dbReference type="SAM" id="Phobius"/>
    </source>
</evidence>
<feature type="transmembrane region" description="Helical" evidence="5">
    <location>
        <begin position="423"/>
        <end position="440"/>
    </location>
</feature>
<evidence type="ECO:0000313" key="7">
    <source>
        <dbReference type="EMBL" id="CAG9804308.1"/>
    </source>
</evidence>
<keyword evidence="8" id="KW-1185">Reference proteome</keyword>
<keyword evidence="3 5" id="KW-1133">Transmembrane helix</keyword>
<dbReference type="Pfam" id="PF00083">
    <property type="entry name" value="Sugar_tr"/>
    <property type="match status" value="1"/>
</dbReference>
<dbReference type="EMBL" id="OU895878">
    <property type="protein sequence ID" value="CAG9804308.1"/>
    <property type="molecule type" value="Genomic_DNA"/>
</dbReference>
<feature type="transmembrane region" description="Helical" evidence="5">
    <location>
        <begin position="452"/>
        <end position="473"/>
    </location>
</feature>
<feature type="domain" description="Major facilitator superfamily (MFS) profile" evidence="6">
    <location>
        <begin position="27"/>
        <end position="504"/>
    </location>
</feature>
<feature type="transmembrane region" description="Helical" evidence="5">
    <location>
        <begin position="479"/>
        <end position="499"/>
    </location>
</feature>
<dbReference type="Gene3D" id="1.20.1250.20">
    <property type="entry name" value="MFS general substrate transporter like domains"/>
    <property type="match status" value="1"/>
</dbReference>
<dbReference type="InterPro" id="IPR005829">
    <property type="entry name" value="Sugar_transporter_CS"/>
</dbReference>
<reference evidence="7" key="1">
    <citation type="submission" date="2022-01" db="EMBL/GenBank/DDBJ databases">
        <authorList>
            <person name="King R."/>
        </authorList>
    </citation>
    <scope>NUCLEOTIDE SEQUENCE</scope>
</reference>
<feature type="transmembrane region" description="Helical" evidence="5">
    <location>
        <begin position="158"/>
        <end position="175"/>
    </location>
</feature>
<feature type="transmembrane region" description="Helical" evidence="5">
    <location>
        <begin position="244"/>
        <end position="262"/>
    </location>
</feature>
<evidence type="ECO:0000256" key="3">
    <source>
        <dbReference type="ARBA" id="ARBA00022989"/>
    </source>
</evidence>
<dbReference type="GO" id="GO:0022857">
    <property type="term" value="F:transmembrane transporter activity"/>
    <property type="evidence" value="ECO:0007669"/>
    <property type="project" value="InterPro"/>
</dbReference>
<feature type="transmembrane region" description="Helical" evidence="5">
    <location>
        <begin position="364"/>
        <end position="385"/>
    </location>
</feature>
<dbReference type="InterPro" id="IPR020846">
    <property type="entry name" value="MFS_dom"/>
</dbReference>
<evidence type="ECO:0000313" key="8">
    <source>
        <dbReference type="Proteomes" id="UP001153620"/>
    </source>
</evidence>
<dbReference type="Proteomes" id="UP001153620">
    <property type="component" value="Chromosome 2"/>
</dbReference>
<dbReference type="CDD" id="cd17317">
    <property type="entry name" value="MFS_SLC22"/>
    <property type="match status" value="1"/>
</dbReference>
<organism evidence="7 8">
    <name type="scientific">Chironomus riparius</name>
    <dbReference type="NCBI Taxonomy" id="315576"/>
    <lineage>
        <taxon>Eukaryota</taxon>
        <taxon>Metazoa</taxon>
        <taxon>Ecdysozoa</taxon>
        <taxon>Arthropoda</taxon>
        <taxon>Hexapoda</taxon>
        <taxon>Insecta</taxon>
        <taxon>Pterygota</taxon>
        <taxon>Neoptera</taxon>
        <taxon>Endopterygota</taxon>
        <taxon>Diptera</taxon>
        <taxon>Nematocera</taxon>
        <taxon>Chironomoidea</taxon>
        <taxon>Chironomidae</taxon>
        <taxon>Chironominae</taxon>
        <taxon>Chironomus</taxon>
    </lineage>
</organism>
<dbReference type="SUPFAM" id="SSF103473">
    <property type="entry name" value="MFS general substrate transporter"/>
    <property type="match status" value="1"/>
</dbReference>
<dbReference type="OrthoDB" id="5141738at2759"/>
<sequence length="553" mass="61121">MAVDHALEELMSTLGDFGRYQGFQFFLHILSAVTAGLHMLSLVTIAAVPEHRCFIDNVDTNETIASWNSTDILSRIPLKANGELDSCHMYTEGTNETIKCSRFVYDTTYYQDTRTMQWNMVCDNLYLGALAQTIYMLGVFTGAVTLGSLADKIGRKKVFCWSATLQLFLGVGVAFVPEYYSFLVVRYLYGIFGSAGSYIAGFVLTIEIVGPSKRTPCGVAFQAAFAFGIMLVAGWAALIKDRQLLQVVYGLHALILIAHWWIMDESPRWLWTQGRHSEAIDIVAKASRINKNRIGIDKQYYLSYTKAPRNGNVVETQKSFGISDLFKTPNLRVKTLNVCLCWFANSIGYYGLSLSSGKLGGNPFFNLFIMSLVEIPSYLAVILLLDRLGRRSITSSFMVVGGTACILAVFMAQKSTESTTTVFIGKLFIAGSFAVIYNYSTELFPTVVRSSLMGLGSMMARLSGALTPLIILFDSLNPKIPAIIFGAVSVVSGLWVLLLPETNGQKMPESLEDGENFGKGDTCFTTCLGRKPADEYAVPPDQDMVQEMRDINR</sequence>
<name>A0A9N9RVX1_9DIPT</name>
<dbReference type="PANTHER" id="PTHR24064">
    <property type="entry name" value="SOLUTE CARRIER FAMILY 22 MEMBER"/>
    <property type="match status" value="1"/>
</dbReference>